<dbReference type="EMBL" id="GL376633">
    <property type="status" value="NOT_ANNOTATED_CDS"/>
    <property type="molecule type" value="Genomic_DNA"/>
</dbReference>
<keyword evidence="5" id="KW-1185">Reference proteome</keyword>
<evidence type="ECO:0000313" key="5">
    <source>
        <dbReference type="Proteomes" id="UP000019132"/>
    </source>
</evidence>
<dbReference type="EnsemblProtists" id="PYU1_T005427">
    <property type="protein sequence ID" value="PYU1_T005427"/>
    <property type="gene ID" value="PYU1_G005416"/>
</dbReference>
<feature type="domain" description="UBX" evidence="3">
    <location>
        <begin position="464"/>
        <end position="541"/>
    </location>
</feature>
<dbReference type="HOGENOM" id="CLU_484408_0_0_1"/>
<dbReference type="CDD" id="cd09212">
    <property type="entry name" value="PUB"/>
    <property type="match status" value="1"/>
</dbReference>
<feature type="compositionally biased region" description="Low complexity" evidence="2">
    <location>
        <begin position="181"/>
        <end position="197"/>
    </location>
</feature>
<dbReference type="PROSITE" id="PS50033">
    <property type="entry name" value="UBX"/>
    <property type="match status" value="1"/>
</dbReference>
<dbReference type="Pfam" id="PF00789">
    <property type="entry name" value="UBX"/>
    <property type="match status" value="1"/>
</dbReference>
<feature type="compositionally biased region" description="Low complexity" evidence="2">
    <location>
        <begin position="150"/>
        <end position="171"/>
    </location>
</feature>
<dbReference type="InterPro" id="IPR001012">
    <property type="entry name" value="UBX_dom"/>
</dbReference>
<dbReference type="OMA" id="AMFRVQA"/>
<dbReference type="SMART" id="SM00580">
    <property type="entry name" value="PUG"/>
    <property type="match status" value="1"/>
</dbReference>
<feature type="region of interest" description="Disordered" evidence="2">
    <location>
        <begin position="150"/>
        <end position="197"/>
    </location>
</feature>
<dbReference type="SMART" id="SM00166">
    <property type="entry name" value="UBX"/>
    <property type="match status" value="1"/>
</dbReference>
<evidence type="ECO:0000256" key="1">
    <source>
        <dbReference type="SAM" id="Coils"/>
    </source>
</evidence>
<reference evidence="4" key="3">
    <citation type="submission" date="2015-02" db="UniProtKB">
        <authorList>
            <consortium name="EnsemblProtists"/>
        </authorList>
    </citation>
    <scope>IDENTIFICATION</scope>
    <source>
        <strain evidence="4">DAOM BR144</strain>
    </source>
</reference>
<dbReference type="eggNOG" id="KOG2699">
    <property type="taxonomic scope" value="Eukaryota"/>
</dbReference>
<dbReference type="InParanoid" id="K3WKD5"/>
<name>K3WKD5_GLOUD</name>
<keyword evidence="1" id="KW-0175">Coiled coil</keyword>
<dbReference type="GO" id="GO:0012506">
    <property type="term" value="C:vesicle membrane"/>
    <property type="evidence" value="ECO:0007669"/>
    <property type="project" value="TreeGrafter"/>
</dbReference>
<dbReference type="GO" id="GO:0005634">
    <property type="term" value="C:nucleus"/>
    <property type="evidence" value="ECO:0007669"/>
    <property type="project" value="TreeGrafter"/>
</dbReference>
<dbReference type="GO" id="GO:0005737">
    <property type="term" value="C:cytoplasm"/>
    <property type="evidence" value="ECO:0007669"/>
    <property type="project" value="TreeGrafter"/>
</dbReference>
<evidence type="ECO:0000313" key="4">
    <source>
        <dbReference type="EnsemblProtists" id="PYU1_T005427"/>
    </source>
</evidence>
<dbReference type="CDD" id="cd16118">
    <property type="entry name" value="UBX2_UBXN9"/>
    <property type="match status" value="1"/>
</dbReference>
<accession>K3WKD5</accession>
<dbReference type="InterPro" id="IPR018997">
    <property type="entry name" value="PUB_domain"/>
</dbReference>
<sequence>MALNIEFNGQSKRFQVLEDARGQFTLTDAMQYQLLHRNRVVDLSIPFRLTGISNNAVLEIQELASGAKEALPQQVRVCVQMTDGKRVQSSFGNDATIESILVFFKLLPSTLDREILADAFASTNLKELGIVSGSAIFRVQASQSKAPASASPIAEPARAQAAQVASNVSAPGPKEEEKPRAPVVPAQSAPPAAPVQAPQSAFVNDGDEEMKESSVLEDAFAPVKKLGSYEALQLLRDNCFDATARGAIPTLMKIVTNILSYPDNEKMRSIRVSNAAFQRSVGSLKGGIEFLESVGFTLDQETQCLVLKSAADTKSQLEEGLRLLNNEADDLNIEESKIPVVVVPRAADPDFDVYKPQITRMQAQPRGPSVTEVLVDNLKSKQDQLVGHEKPPRNTSVTLPGRQSAASFIPSAASTMDVDMDEGEHPSDSRILISTLKAKRAEMEKAKNFRTQAMRELDELKKKKVFQTTLIRVQFPDRVVLQAAFHPNETVQDVVDHVRESLQQAFSGNQFYLYITPPTQKLDPRKTLAELNLVPAALTYLSWIDALPSLEQSASGFYLRDELVRVTKLRWNIVMQ</sequence>
<dbReference type="Gene3D" id="1.20.58.2190">
    <property type="match status" value="1"/>
</dbReference>
<dbReference type="PANTHER" id="PTHR46467:SF1">
    <property type="entry name" value="TETHER CONTAINING UBX DOMAIN FOR GLUT4"/>
    <property type="match status" value="1"/>
</dbReference>
<evidence type="ECO:0000259" key="3">
    <source>
        <dbReference type="PROSITE" id="PS50033"/>
    </source>
</evidence>
<feature type="coiled-coil region" evidence="1">
    <location>
        <begin position="307"/>
        <end position="334"/>
    </location>
</feature>
<dbReference type="SUPFAM" id="SSF143503">
    <property type="entry name" value="PUG domain-like"/>
    <property type="match status" value="1"/>
</dbReference>
<dbReference type="Pfam" id="PF09409">
    <property type="entry name" value="PUB"/>
    <property type="match status" value="1"/>
</dbReference>
<dbReference type="InterPro" id="IPR021569">
    <property type="entry name" value="TUG-UBL1"/>
</dbReference>
<dbReference type="AlphaFoldDB" id="K3WKD5"/>
<reference evidence="5" key="1">
    <citation type="journal article" date="2010" name="Genome Biol.">
        <title>Genome sequence of the necrotrophic plant pathogen Pythium ultimum reveals original pathogenicity mechanisms and effector repertoire.</title>
        <authorList>
            <person name="Levesque C.A."/>
            <person name="Brouwer H."/>
            <person name="Cano L."/>
            <person name="Hamilton J.P."/>
            <person name="Holt C."/>
            <person name="Huitema E."/>
            <person name="Raffaele S."/>
            <person name="Robideau G.P."/>
            <person name="Thines M."/>
            <person name="Win J."/>
            <person name="Zerillo M.M."/>
            <person name="Beakes G.W."/>
            <person name="Boore J.L."/>
            <person name="Busam D."/>
            <person name="Dumas B."/>
            <person name="Ferriera S."/>
            <person name="Fuerstenberg S.I."/>
            <person name="Gachon C.M."/>
            <person name="Gaulin E."/>
            <person name="Govers F."/>
            <person name="Grenville-Briggs L."/>
            <person name="Horner N."/>
            <person name="Hostetler J."/>
            <person name="Jiang R.H."/>
            <person name="Johnson J."/>
            <person name="Krajaejun T."/>
            <person name="Lin H."/>
            <person name="Meijer H.J."/>
            <person name="Moore B."/>
            <person name="Morris P."/>
            <person name="Phuntmart V."/>
            <person name="Puiu D."/>
            <person name="Shetty J."/>
            <person name="Stajich J.E."/>
            <person name="Tripathy S."/>
            <person name="Wawra S."/>
            <person name="van West P."/>
            <person name="Whitty B.R."/>
            <person name="Coutinho P.M."/>
            <person name="Henrissat B."/>
            <person name="Martin F."/>
            <person name="Thomas P.D."/>
            <person name="Tyler B.M."/>
            <person name="De Vries R.P."/>
            <person name="Kamoun S."/>
            <person name="Yandell M."/>
            <person name="Tisserat N."/>
            <person name="Buell C.R."/>
        </authorList>
    </citation>
    <scope>NUCLEOTIDE SEQUENCE</scope>
    <source>
        <strain evidence="5">DAOM:BR144</strain>
    </source>
</reference>
<dbReference type="VEuPathDB" id="FungiDB:PYU1_G005416"/>
<evidence type="ECO:0000256" key="2">
    <source>
        <dbReference type="SAM" id="MobiDB-lite"/>
    </source>
</evidence>
<dbReference type="Proteomes" id="UP000019132">
    <property type="component" value="Unassembled WGS sequence"/>
</dbReference>
<dbReference type="PANTHER" id="PTHR46467">
    <property type="entry name" value="TETHER CONTAINING UBX DOMAIN FOR GLUT4"/>
    <property type="match status" value="1"/>
</dbReference>
<organism evidence="4 5">
    <name type="scientific">Globisporangium ultimum (strain ATCC 200006 / CBS 805.95 / DAOM BR144)</name>
    <name type="common">Pythium ultimum</name>
    <dbReference type="NCBI Taxonomy" id="431595"/>
    <lineage>
        <taxon>Eukaryota</taxon>
        <taxon>Sar</taxon>
        <taxon>Stramenopiles</taxon>
        <taxon>Oomycota</taxon>
        <taxon>Peronosporomycetes</taxon>
        <taxon>Pythiales</taxon>
        <taxon>Pythiaceae</taxon>
        <taxon>Globisporangium</taxon>
    </lineage>
</organism>
<dbReference type="InterPro" id="IPR029071">
    <property type="entry name" value="Ubiquitin-like_domsf"/>
</dbReference>
<dbReference type="STRING" id="431595.K3WKD5"/>
<dbReference type="InterPro" id="IPR036339">
    <property type="entry name" value="PUB-like_dom_sf"/>
</dbReference>
<dbReference type="Pfam" id="PF11470">
    <property type="entry name" value="TUG-UBL1"/>
    <property type="match status" value="1"/>
</dbReference>
<proteinExistence type="predicted"/>
<reference evidence="5" key="2">
    <citation type="submission" date="2010-04" db="EMBL/GenBank/DDBJ databases">
        <authorList>
            <person name="Buell R."/>
            <person name="Hamilton J."/>
            <person name="Hostetler J."/>
        </authorList>
    </citation>
    <scope>NUCLEOTIDE SEQUENCE [LARGE SCALE GENOMIC DNA]</scope>
    <source>
        <strain evidence="5">DAOM:BR144</strain>
    </source>
</reference>
<protein>
    <recommendedName>
        <fullName evidence="3">UBX domain-containing protein</fullName>
    </recommendedName>
</protein>
<dbReference type="Gene3D" id="3.10.20.90">
    <property type="entry name" value="Phosphatidylinositol 3-kinase Catalytic Subunit, Chain A, domain 1"/>
    <property type="match status" value="2"/>
</dbReference>
<dbReference type="SUPFAM" id="SSF54236">
    <property type="entry name" value="Ubiquitin-like"/>
    <property type="match status" value="2"/>
</dbReference>
<dbReference type="GO" id="GO:0006886">
    <property type="term" value="P:intracellular protein transport"/>
    <property type="evidence" value="ECO:0007669"/>
    <property type="project" value="TreeGrafter"/>
</dbReference>